<dbReference type="InterPro" id="IPR011545">
    <property type="entry name" value="DEAD/DEAH_box_helicase_dom"/>
</dbReference>
<dbReference type="AlphaFoldDB" id="A0A914XPT3"/>
<dbReference type="Pfam" id="PF00271">
    <property type="entry name" value="Helicase_C"/>
    <property type="match status" value="1"/>
</dbReference>
<evidence type="ECO:0000256" key="9">
    <source>
        <dbReference type="ARBA" id="ARBA00047984"/>
    </source>
</evidence>
<feature type="compositionally biased region" description="Basic and acidic residues" evidence="10">
    <location>
        <begin position="44"/>
        <end position="67"/>
    </location>
</feature>
<keyword evidence="3" id="KW-0547">Nucleotide-binding</keyword>
<evidence type="ECO:0000313" key="13">
    <source>
        <dbReference type="Proteomes" id="UP000887566"/>
    </source>
</evidence>
<dbReference type="Pfam" id="PF07717">
    <property type="entry name" value="OB_NTP_bind"/>
    <property type="match status" value="1"/>
</dbReference>
<evidence type="ECO:0000256" key="1">
    <source>
        <dbReference type="ARBA" id="ARBA00012552"/>
    </source>
</evidence>
<evidence type="ECO:0000313" key="14">
    <source>
        <dbReference type="WBParaSite" id="PSAMB.scaffold91size81377.g1590.t1"/>
    </source>
</evidence>
<accession>A0A914XPT3</accession>
<feature type="domain" description="Helicase C-terminal" evidence="12">
    <location>
        <begin position="653"/>
        <end position="836"/>
    </location>
</feature>
<dbReference type="GO" id="GO:0003723">
    <property type="term" value="F:RNA binding"/>
    <property type="evidence" value="ECO:0007669"/>
    <property type="project" value="TreeGrafter"/>
</dbReference>
<evidence type="ECO:0000256" key="2">
    <source>
        <dbReference type="ARBA" id="ARBA00022664"/>
    </source>
</evidence>
<evidence type="ECO:0000259" key="11">
    <source>
        <dbReference type="PROSITE" id="PS51192"/>
    </source>
</evidence>
<dbReference type="InterPro" id="IPR002464">
    <property type="entry name" value="DNA/RNA_helicase_DEAH_CS"/>
</dbReference>
<dbReference type="FunFam" id="1.20.120.1080:FF:000001">
    <property type="entry name" value="Pre-mRNA-splicing factor ATP-dependent RNA helicase"/>
    <property type="match status" value="1"/>
</dbReference>
<dbReference type="Pfam" id="PF21010">
    <property type="entry name" value="HA2_C"/>
    <property type="match status" value="1"/>
</dbReference>
<dbReference type="GO" id="GO:0016787">
    <property type="term" value="F:hydrolase activity"/>
    <property type="evidence" value="ECO:0007669"/>
    <property type="project" value="UniProtKB-KW"/>
</dbReference>
<dbReference type="InterPro" id="IPR007502">
    <property type="entry name" value="Helicase-assoc_dom"/>
</dbReference>
<protein>
    <recommendedName>
        <fullName evidence="1">RNA helicase</fullName>
        <ecNumber evidence="1">3.6.4.13</ecNumber>
    </recommendedName>
</protein>
<dbReference type="PROSITE" id="PS51192">
    <property type="entry name" value="HELICASE_ATP_BIND_1"/>
    <property type="match status" value="1"/>
</dbReference>
<dbReference type="CDD" id="cd18791">
    <property type="entry name" value="SF2_C_RHA"/>
    <property type="match status" value="1"/>
</dbReference>
<dbReference type="Proteomes" id="UP000887566">
    <property type="component" value="Unplaced"/>
</dbReference>
<feature type="compositionally biased region" description="Basic and acidic residues" evidence="10">
    <location>
        <begin position="7"/>
        <end position="16"/>
    </location>
</feature>
<dbReference type="InterPro" id="IPR001650">
    <property type="entry name" value="Helicase_C-like"/>
</dbReference>
<keyword evidence="13" id="KW-1185">Reference proteome</keyword>
<dbReference type="WBParaSite" id="PSAMB.scaffold91size81377.g1590.t1">
    <property type="protein sequence ID" value="PSAMB.scaffold91size81377.g1590.t1"/>
    <property type="gene ID" value="PSAMB.scaffold91size81377.g1590"/>
</dbReference>
<dbReference type="Gene3D" id="3.40.50.300">
    <property type="entry name" value="P-loop containing nucleotide triphosphate hydrolases"/>
    <property type="match status" value="2"/>
</dbReference>
<dbReference type="Gene3D" id="1.20.120.1080">
    <property type="match status" value="1"/>
</dbReference>
<proteinExistence type="inferred from homology"/>
<dbReference type="SMART" id="SM00490">
    <property type="entry name" value="HELICc"/>
    <property type="match status" value="1"/>
</dbReference>
<evidence type="ECO:0000256" key="10">
    <source>
        <dbReference type="SAM" id="MobiDB-lite"/>
    </source>
</evidence>
<dbReference type="InterPro" id="IPR014001">
    <property type="entry name" value="Helicase_ATP-bd"/>
</dbReference>
<evidence type="ECO:0000256" key="8">
    <source>
        <dbReference type="ARBA" id="ARBA00038040"/>
    </source>
</evidence>
<evidence type="ECO:0000256" key="3">
    <source>
        <dbReference type="ARBA" id="ARBA00022741"/>
    </source>
</evidence>
<organism evidence="13 14">
    <name type="scientific">Plectus sambesii</name>
    <dbReference type="NCBI Taxonomy" id="2011161"/>
    <lineage>
        <taxon>Eukaryota</taxon>
        <taxon>Metazoa</taxon>
        <taxon>Ecdysozoa</taxon>
        <taxon>Nematoda</taxon>
        <taxon>Chromadorea</taxon>
        <taxon>Plectida</taxon>
        <taxon>Plectina</taxon>
        <taxon>Plectoidea</taxon>
        <taxon>Plectidae</taxon>
        <taxon>Plectus</taxon>
    </lineage>
</organism>
<dbReference type="InterPro" id="IPR027417">
    <property type="entry name" value="P-loop_NTPase"/>
</dbReference>
<keyword evidence="4" id="KW-0378">Hydrolase</keyword>
<reference evidence="14" key="1">
    <citation type="submission" date="2022-11" db="UniProtKB">
        <authorList>
            <consortium name="WormBaseParasite"/>
        </authorList>
    </citation>
    <scope>IDENTIFICATION</scope>
</reference>
<name>A0A914XPT3_9BILA</name>
<dbReference type="InterPro" id="IPR011709">
    <property type="entry name" value="DEAD-box_helicase_OB_fold"/>
</dbReference>
<dbReference type="Pfam" id="PF00270">
    <property type="entry name" value="DEAD"/>
    <property type="match status" value="1"/>
</dbReference>
<dbReference type="PANTHER" id="PTHR18934:SF91">
    <property type="entry name" value="PRE-MRNA-SPLICING FACTOR ATP-DEPENDENT RNA HELICASE PRP16"/>
    <property type="match status" value="1"/>
</dbReference>
<dbReference type="PROSITE" id="PS00690">
    <property type="entry name" value="DEAH_ATP_HELICASE"/>
    <property type="match status" value="1"/>
</dbReference>
<dbReference type="FunFam" id="3.40.50.300:FF:000615">
    <property type="entry name" value="pre-mRNA-splicing factor ATP-dependent RNA helicase DEAH7"/>
    <property type="match status" value="1"/>
</dbReference>
<keyword evidence="6" id="KW-0067">ATP-binding</keyword>
<evidence type="ECO:0000256" key="4">
    <source>
        <dbReference type="ARBA" id="ARBA00022801"/>
    </source>
</evidence>
<dbReference type="SUPFAM" id="SSF52540">
    <property type="entry name" value="P-loop containing nucleoside triphosphate hydrolases"/>
    <property type="match status" value="1"/>
</dbReference>
<comment type="catalytic activity">
    <reaction evidence="9">
        <text>ATP + H2O = ADP + phosphate + H(+)</text>
        <dbReference type="Rhea" id="RHEA:13065"/>
        <dbReference type="ChEBI" id="CHEBI:15377"/>
        <dbReference type="ChEBI" id="CHEBI:15378"/>
        <dbReference type="ChEBI" id="CHEBI:30616"/>
        <dbReference type="ChEBI" id="CHEBI:43474"/>
        <dbReference type="ChEBI" id="CHEBI:456216"/>
        <dbReference type="EC" id="3.6.4.13"/>
    </reaction>
</comment>
<keyword evidence="5" id="KW-0347">Helicase</keyword>
<dbReference type="SMART" id="SM00487">
    <property type="entry name" value="DEXDc"/>
    <property type="match status" value="1"/>
</dbReference>
<sequence length="1158" mass="132767">MEEVDDPSVHRLEGTHETTGGLIFKKPKAADSDKPQTSQFGLDKLAKVKREEKRELERHYRHDRGEETPTGGVSDSVRKSIANYMLDKYKDDRRGIGAETRKKEGRDRDRRDDRRDRGRDRRDDRRDRDRNGGDSNRSDRFRGGPRTPLFKLPDTPSRSNWEEDDPSRRRNDSKSAWDVPTPKNRREGGDSERSIHSYWRSERDRRDRDRQMQKDRKHKRSEDTVRSVRDEGEKPQFLFEEERKQWEDEEKKIDREWYQNDQGYDDEFNPFADVSQDYVEKKEKQWEERRKKPRMTARQQQIKKDNELWENNRLARSGVVALAEDLDENYEEEAENRVNLLVHNMVPPFLDGRIVFTKQPEPVVPVKDATSDMAVVAAKGSRTVRTWREKEERKKAQEKHWDLAGSRLGELIGVKAKEEEADPGAADDGGGYRESQQFASHMMDKAEAVSDFAMHKTFREQREYLPVFVVRQKILSVIRDNTVVIIVGETGSGKTTQLTQYLHEDGYSMTGLIGCTQPRRVAAMSVAKRVSEEMGIKLGEDVGYAIRFEDCTSDKTVIKYMTDGILLRECLGDPDLDQYSAIIMDEAHERSLNTDVLFGLLRDVVSRRTDLKLIITSATMDAEKFSTFFGGNTPCFTIPGRTFPVEIFHAKSSVEDYVEAAVKQTVTIHLGGLEGDVLIFMPGQEDIEVTCAMIKERLEELDEAPPLAVLPIYSQLPSDLQAKIFQKAPGGMRKCIVATNIAETSLTVDGILFVVDPGYCKLKVFNPRIGMDALQIFPVSQASASQRSGRAGRTGPGQCYRLYTERQMKEEMLRNTVPEIQRTNLSHVVLLLKSLGVDDLLGFHFMDAPPQDNILNSMYQLWTLGALDNTGRLTSLGRKMVEFPLDPTLSKMIIVSEEMGCSDEILTIVSMLSVPAIFFRPKGREDDADAKKEKFQVPESDHTSYLNVYLQWRMNKYSSKWCNDNFIHAKAMRKVREVRAQLKDIMDQQKITIISCGTDWDVVRKCICSSYFQNAARLKGIGEYVNLRTGIPCFLHPTSALFGMGYTPDYVVYHELIMTAKEYMQSVTAVDGTWLAELGPMFYSIKDATSRKEKKQQTLKDVATMEEEMKIAQSELVRRKHEADEHHRRQVKVGRIVTPGRPEPQTPRTPSVRSRFGL</sequence>
<dbReference type="Pfam" id="PF04408">
    <property type="entry name" value="WHD_HA2"/>
    <property type="match status" value="1"/>
</dbReference>
<dbReference type="EC" id="3.6.4.13" evidence="1"/>
<feature type="compositionally biased region" description="Basic and acidic residues" evidence="10">
    <location>
        <begin position="87"/>
        <end position="142"/>
    </location>
</feature>
<dbReference type="GO" id="GO:0005524">
    <property type="term" value="F:ATP binding"/>
    <property type="evidence" value="ECO:0007669"/>
    <property type="project" value="UniProtKB-KW"/>
</dbReference>
<dbReference type="InterPro" id="IPR048333">
    <property type="entry name" value="HA2_WH"/>
</dbReference>
<comment type="similarity">
    <text evidence="8">Belongs to the DEAD box helicase family. DEAH subfamily. PRP16 sub-subfamily.</text>
</comment>
<dbReference type="GO" id="GO:0034458">
    <property type="term" value="F:3'-5' RNA helicase activity"/>
    <property type="evidence" value="ECO:0007669"/>
    <property type="project" value="TreeGrafter"/>
</dbReference>
<feature type="domain" description="Helicase ATP-binding" evidence="11">
    <location>
        <begin position="475"/>
        <end position="638"/>
    </location>
</feature>
<dbReference type="GO" id="GO:0008380">
    <property type="term" value="P:RNA splicing"/>
    <property type="evidence" value="ECO:0007669"/>
    <property type="project" value="UniProtKB-KW"/>
</dbReference>
<keyword evidence="2" id="KW-0507">mRNA processing</keyword>
<evidence type="ECO:0000256" key="7">
    <source>
        <dbReference type="ARBA" id="ARBA00023187"/>
    </source>
</evidence>
<feature type="region of interest" description="Disordered" evidence="10">
    <location>
        <begin position="1"/>
        <end position="249"/>
    </location>
</feature>
<evidence type="ECO:0000256" key="6">
    <source>
        <dbReference type="ARBA" id="ARBA00022840"/>
    </source>
</evidence>
<feature type="compositionally biased region" description="Basic and acidic residues" evidence="10">
    <location>
        <begin position="184"/>
        <end position="249"/>
    </location>
</feature>
<feature type="compositionally biased region" description="Basic and acidic residues" evidence="10">
    <location>
        <begin position="166"/>
        <end position="175"/>
    </location>
</feature>
<dbReference type="PROSITE" id="PS51194">
    <property type="entry name" value="HELICASE_CTER"/>
    <property type="match status" value="1"/>
</dbReference>
<dbReference type="GO" id="GO:0040022">
    <property type="term" value="P:feminization of hermaphroditic germ-line"/>
    <property type="evidence" value="ECO:0007669"/>
    <property type="project" value="UniProtKB-ARBA"/>
</dbReference>
<dbReference type="GO" id="GO:0006397">
    <property type="term" value="P:mRNA processing"/>
    <property type="evidence" value="ECO:0007669"/>
    <property type="project" value="UniProtKB-KW"/>
</dbReference>
<evidence type="ECO:0000256" key="5">
    <source>
        <dbReference type="ARBA" id="ARBA00022806"/>
    </source>
</evidence>
<dbReference type="FunFam" id="3.40.50.300:FF:000007">
    <property type="entry name" value="Pre-mRNA-splicing factor ATP-dependent RNA helicase"/>
    <property type="match status" value="1"/>
</dbReference>
<evidence type="ECO:0000259" key="12">
    <source>
        <dbReference type="PROSITE" id="PS51194"/>
    </source>
</evidence>
<keyword evidence="7" id="KW-0508">mRNA splicing</keyword>
<dbReference type="SMART" id="SM00847">
    <property type="entry name" value="HA2"/>
    <property type="match status" value="1"/>
</dbReference>
<dbReference type="PANTHER" id="PTHR18934">
    <property type="entry name" value="ATP-DEPENDENT RNA HELICASE"/>
    <property type="match status" value="1"/>
</dbReference>
<feature type="region of interest" description="Disordered" evidence="10">
    <location>
        <begin position="1117"/>
        <end position="1158"/>
    </location>
</feature>